<dbReference type="Pfam" id="PF18701">
    <property type="entry name" value="DUF5641"/>
    <property type="match status" value="1"/>
</dbReference>
<dbReference type="Gene3D" id="3.30.420.10">
    <property type="entry name" value="Ribonuclease H-like superfamily/Ribonuclease H"/>
    <property type="match status" value="1"/>
</dbReference>
<sequence>MTKVLNISSYNTIAAIVSAMAAWRHWSRTPASADVDGTTIRIIAWCQHQHCRAEIDATRAGERPQTTSKLAAFKLFLDEDGLLRAETRLTEGPFFTYDERNPVVIPGESRFAKLLIMDSHRVNAHFGVNTILNHLRRRFWVTRARQIIKGILHRCVTCRRRQGKFARQIEAPLPEARLEFTVPFRVTGIDFCGPFFVTHQKTTSKAYVALFTCGASRAIHLELVPSQSTPQTHLAIRRFLATYPGCVKFISDNGCNFVKAATDIKRLFNAMKKKETAETLEGRSIDWTFNCPRAPWRGGFFERMVGLVKAALTKGLGRRLLGYEEFRTVLCELAAVVNDRPITHAPTDSEDPLALTPAQFLRGGPHHPALAADLPVDALPGDKPVSGEELRKNFVARRSYFKDLSVRWFREYMLLLKSANQTRGLSADPIRVGHVCLLKEDNLPRIRWKLVRIVDAHRGRDGNIRTYTVKVFKSKNVSPCRPAIVSAGGDGGRGN</sequence>
<dbReference type="GeneID" id="100902727"/>
<dbReference type="Gene3D" id="1.10.340.70">
    <property type="match status" value="1"/>
</dbReference>
<dbReference type="GO" id="GO:0015074">
    <property type="term" value="P:DNA integration"/>
    <property type="evidence" value="ECO:0007669"/>
    <property type="project" value="InterPro"/>
</dbReference>
<dbReference type="SUPFAM" id="SSF53098">
    <property type="entry name" value="Ribonuclease H-like"/>
    <property type="match status" value="1"/>
</dbReference>
<name>A0AAJ6VX33_9ACAR</name>
<proteinExistence type="predicted"/>
<dbReference type="InterPro" id="IPR001584">
    <property type="entry name" value="Integrase_cat-core"/>
</dbReference>
<dbReference type="GO" id="GO:0003676">
    <property type="term" value="F:nucleic acid binding"/>
    <property type="evidence" value="ECO:0007669"/>
    <property type="project" value="InterPro"/>
</dbReference>
<protein>
    <submittedName>
        <fullName evidence="3">Uncharacterized protein LOC100902727</fullName>
    </submittedName>
</protein>
<dbReference type="KEGG" id="goe:100902727"/>
<reference evidence="3" key="1">
    <citation type="submission" date="2025-08" db="UniProtKB">
        <authorList>
            <consortium name="RefSeq"/>
        </authorList>
    </citation>
    <scope>IDENTIFICATION</scope>
</reference>
<accession>A0AAJ6VX33</accession>
<keyword evidence="2" id="KW-1185">Reference proteome</keyword>
<gene>
    <name evidence="3" type="primary">LOC100902727</name>
</gene>
<evidence type="ECO:0000259" key="1">
    <source>
        <dbReference type="PROSITE" id="PS50994"/>
    </source>
</evidence>
<dbReference type="InterPro" id="IPR041588">
    <property type="entry name" value="Integrase_H2C2"/>
</dbReference>
<feature type="domain" description="Integrase catalytic" evidence="1">
    <location>
        <begin position="179"/>
        <end position="365"/>
    </location>
</feature>
<dbReference type="InterPro" id="IPR040676">
    <property type="entry name" value="DUF5641"/>
</dbReference>
<dbReference type="PROSITE" id="PS50994">
    <property type="entry name" value="INTEGRASE"/>
    <property type="match status" value="1"/>
</dbReference>
<dbReference type="AlphaFoldDB" id="A0AAJ6VX33"/>
<evidence type="ECO:0000313" key="3">
    <source>
        <dbReference type="RefSeq" id="XP_003741889.1"/>
    </source>
</evidence>
<dbReference type="InterPro" id="IPR012337">
    <property type="entry name" value="RNaseH-like_sf"/>
</dbReference>
<organism evidence="2 3">
    <name type="scientific">Galendromus occidentalis</name>
    <name type="common">western predatory mite</name>
    <dbReference type="NCBI Taxonomy" id="34638"/>
    <lineage>
        <taxon>Eukaryota</taxon>
        <taxon>Metazoa</taxon>
        <taxon>Ecdysozoa</taxon>
        <taxon>Arthropoda</taxon>
        <taxon>Chelicerata</taxon>
        <taxon>Arachnida</taxon>
        <taxon>Acari</taxon>
        <taxon>Parasitiformes</taxon>
        <taxon>Mesostigmata</taxon>
        <taxon>Gamasina</taxon>
        <taxon>Phytoseioidea</taxon>
        <taxon>Phytoseiidae</taxon>
        <taxon>Typhlodrominae</taxon>
        <taxon>Galendromus</taxon>
    </lineage>
</organism>
<dbReference type="RefSeq" id="XP_003741889.1">
    <property type="nucleotide sequence ID" value="XM_003741841.1"/>
</dbReference>
<dbReference type="Proteomes" id="UP000694867">
    <property type="component" value="Unplaced"/>
</dbReference>
<dbReference type="InterPro" id="IPR036397">
    <property type="entry name" value="RNaseH_sf"/>
</dbReference>
<evidence type="ECO:0000313" key="2">
    <source>
        <dbReference type="Proteomes" id="UP000694867"/>
    </source>
</evidence>
<dbReference type="Pfam" id="PF17921">
    <property type="entry name" value="Integrase_H2C2"/>
    <property type="match status" value="1"/>
</dbReference>
<dbReference type="PANTHER" id="PTHR47331">
    <property type="entry name" value="PHD-TYPE DOMAIN-CONTAINING PROTEIN"/>
    <property type="match status" value="1"/>
</dbReference>